<organism evidence="1 2">
    <name type="scientific">Stephania japonica</name>
    <dbReference type="NCBI Taxonomy" id="461633"/>
    <lineage>
        <taxon>Eukaryota</taxon>
        <taxon>Viridiplantae</taxon>
        <taxon>Streptophyta</taxon>
        <taxon>Embryophyta</taxon>
        <taxon>Tracheophyta</taxon>
        <taxon>Spermatophyta</taxon>
        <taxon>Magnoliopsida</taxon>
        <taxon>Ranunculales</taxon>
        <taxon>Menispermaceae</taxon>
        <taxon>Menispermoideae</taxon>
        <taxon>Cissampelideae</taxon>
        <taxon>Stephania</taxon>
    </lineage>
</organism>
<keyword evidence="2" id="KW-1185">Reference proteome</keyword>
<accession>A0AAP0KJM2</accession>
<gene>
    <name evidence="1" type="ORF">Sjap_000319</name>
</gene>
<dbReference type="AlphaFoldDB" id="A0AAP0KJM2"/>
<evidence type="ECO:0000313" key="2">
    <source>
        <dbReference type="Proteomes" id="UP001417504"/>
    </source>
</evidence>
<dbReference type="EMBL" id="JBBNAE010000001">
    <property type="protein sequence ID" value="KAK9152839.1"/>
    <property type="molecule type" value="Genomic_DNA"/>
</dbReference>
<reference evidence="1 2" key="1">
    <citation type="submission" date="2024-01" db="EMBL/GenBank/DDBJ databases">
        <title>Genome assemblies of Stephania.</title>
        <authorList>
            <person name="Yang L."/>
        </authorList>
    </citation>
    <scope>NUCLEOTIDE SEQUENCE [LARGE SCALE GENOMIC DNA]</scope>
    <source>
        <strain evidence="1">QJT</strain>
        <tissue evidence="1">Leaf</tissue>
    </source>
</reference>
<proteinExistence type="predicted"/>
<protein>
    <submittedName>
        <fullName evidence="1">Uncharacterized protein</fullName>
    </submittedName>
</protein>
<evidence type="ECO:0000313" key="1">
    <source>
        <dbReference type="EMBL" id="KAK9152839.1"/>
    </source>
</evidence>
<sequence length="69" mass="8378">MHPSEPFKHFHERMRVHESKSSRDLFYLPPEPLTISKKWFLKIKPGIRTLKRKKYRLACQSTHNYQIAL</sequence>
<comment type="caution">
    <text evidence="1">The sequence shown here is derived from an EMBL/GenBank/DDBJ whole genome shotgun (WGS) entry which is preliminary data.</text>
</comment>
<name>A0AAP0KJM2_9MAGN</name>
<dbReference type="Proteomes" id="UP001417504">
    <property type="component" value="Unassembled WGS sequence"/>
</dbReference>